<reference evidence="3 4" key="1">
    <citation type="journal article" date="2014" name="Int. J. Syst. Evol. Microbiol.">
        <title>Complete genome of a new Firmicutes species belonging to the dominant human colonic microbiota ('Ruminococcus bicirculans') reveals two chromosomes and a selective capacity to utilize plant glucans.</title>
        <authorList>
            <consortium name="NISC Comparative Sequencing Program"/>
            <person name="Wegmann U."/>
            <person name="Louis P."/>
            <person name="Goesmann A."/>
            <person name="Henrissat B."/>
            <person name="Duncan S.H."/>
            <person name="Flint H.J."/>
        </authorList>
    </citation>
    <scope>NUCLEOTIDE SEQUENCE [LARGE SCALE GENOMIC DNA]</scope>
    <source>
        <strain evidence="3 4">80/3</strain>
    </source>
</reference>
<protein>
    <recommendedName>
        <fullName evidence="5">AIPR protein</fullName>
    </recommendedName>
</protein>
<evidence type="ECO:0000259" key="2">
    <source>
        <dbReference type="Pfam" id="PF22879"/>
    </source>
</evidence>
<organism evidence="3 4">
    <name type="scientific">Ruminococcus bicirculans</name>
    <name type="common">ex Wegman et al. 2014</name>
    <dbReference type="NCBI Taxonomy" id="1160721"/>
    <lineage>
        <taxon>Bacteria</taxon>
        <taxon>Bacillati</taxon>
        <taxon>Bacillota</taxon>
        <taxon>Clostridia</taxon>
        <taxon>Eubacteriales</taxon>
        <taxon>Oscillospiraceae</taxon>
        <taxon>Ruminococcus</taxon>
    </lineage>
</organism>
<dbReference type="EMBL" id="HF545616">
    <property type="protein sequence ID" value="CCO05205.1"/>
    <property type="molecule type" value="Genomic_DNA"/>
</dbReference>
<evidence type="ECO:0000259" key="1">
    <source>
        <dbReference type="Pfam" id="PF10592"/>
    </source>
</evidence>
<dbReference type="Pfam" id="PF22879">
    <property type="entry name" value="AIPR_N"/>
    <property type="match status" value="1"/>
</dbReference>
<name>A0ABP1WHE8_9FIRM</name>
<evidence type="ECO:0000313" key="4">
    <source>
        <dbReference type="Proteomes" id="UP000027600"/>
    </source>
</evidence>
<gene>
    <name evidence="3" type="ORF">RBI_I01503</name>
</gene>
<dbReference type="InterPro" id="IPR055101">
    <property type="entry name" value="AIPR_N"/>
</dbReference>
<dbReference type="RefSeq" id="WP_038672103.1">
    <property type="nucleotide sequence ID" value="NZ_DAWEQM010000036.1"/>
</dbReference>
<accession>A0ABP1WHE8</accession>
<evidence type="ECO:0008006" key="5">
    <source>
        <dbReference type="Google" id="ProtNLM"/>
    </source>
</evidence>
<evidence type="ECO:0000313" key="3">
    <source>
        <dbReference type="EMBL" id="CCO05205.1"/>
    </source>
</evidence>
<keyword evidence="4" id="KW-1185">Reference proteome</keyword>
<dbReference type="InterPro" id="IPR018891">
    <property type="entry name" value="AIPR_C"/>
</dbReference>
<feature type="domain" description="Abortive infection phage resistance protein N-terminal" evidence="2">
    <location>
        <begin position="32"/>
        <end position="182"/>
    </location>
</feature>
<dbReference type="Proteomes" id="UP000027600">
    <property type="component" value="Chromosome I"/>
</dbReference>
<sequence length="588" mass="68435">MENRELDDFNQELIEEVKEYASEHSENTESAFTSVFLSYLADFGESKTADAEVSYCMKESEKFKVNAYAFSEYFQSLTLIVSCYEKNGKIEKLNKSETAKICRQASKFYKLCCSSMSVLDEMEESSNEYMLYEFIKENKDKIENLYVVLLTNKLINSDLPEDAMINKTTVKYDVWDIERLVQAVYQRKEAEKLVIRFKNKYKYRLKLIKIPQESDVYDCYVGYISGECLAEIYRDEGQRLIEKNVRSFLQATGKVNKGIRDTLRSNPAMFMAYNNGISTIAEKVVIDENESTNDFILIKELVGWQIVNGGQTTASIYAAFQNKVDLSNVNVQMKLTVIKADEQMDTVISNISRYANSQNKITMSDFSANDDFHIKLEQLSRRVFIPVEKGKPSQRWFYERARGQYSVEVNRQLTAASKRKYKEQNPKNKCISKTVAAKCAMCWLRHPDIVSKGLETNFIRYSEMIQSGEIQEPDEKFYCNLIAQVILFQKCDKIVDAQNFGGYKAQLNYYTIALLSEYYGDRVDFSYIWQHQNISPEISQLIENLCYKVWNHFMNPNTNNAKGVNVTQWCKKEDCWIMLKERFQNDSI</sequence>
<dbReference type="Pfam" id="PF10592">
    <property type="entry name" value="AIPR"/>
    <property type="match status" value="1"/>
</dbReference>
<feature type="domain" description="Abortive phage infection protein C-terminal" evidence="1">
    <location>
        <begin position="242"/>
        <end position="556"/>
    </location>
</feature>
<proteinExistence type="predicted"/>